<evidence type="ECO:0000256" key="1">
    <source>
        <dbReference type="SAM" id="MobiDB-lite"/>
    </source>
</evidence>
<evidence type="ECO:0000313" key="3">
    <source>
        <dbReference type="Proteomes" id="UP000593562"/>
    </source>
</evidence>
<dbReference type="InParanoid" id="A0A7J7DGV3"/>
<sequence length="102" mass="11551">MVKSRRLRKSTIEVQPQSNVDVQCEHQIPSEDHVEHNNNQLPTQSDSDAQSLPATDSLVDVPSTDSNGIINFIRLEFYGCINAFNSCDIFTIQSLLMHFILF</sequence>
<dbReference type="EMBL" id="JAAARO010000007">
    <property type="protein sequence ID" value="KAF5745499.1"/>
    <property type="molecule type" value="Genomic_DNA"/>
</dbReference>
<protein>
    <submittedName>
        <fullName evidence="2">Uncharacterized protein</fullName>
    </submittedName>
</protein>
<name>A0A7J7DGV3_TRIWF</name>
<feature type="compositionally biased region" description="Polar residues" evidence="1">
    <location>
        <begin position="37"/>
        <end position="54"/>
    </location>
</feature>
<proteinExistence type="predicted"/>
<reference evidence="2 3" key="1">
    <citation type="journal article" date="2020" name="Nat. Commun.">
        <title>Genome of Tripterygium wilfordii and identification of cytochrome P450 involved in triptolide biosynthesis.</title>
        <authorList>
            <person name="Tu L."/>
            <person name="Su P."/>
            <person name="Zhang Z."/>
            <person name="Gao L."/>
            <person name="Wang J."/>
            <person name="Hu T."/>
            <person name="Zhou J."/>
            <person name="Zhang Y."/>
            <person name="Zhao Y."/>
            <person name="Liu Y."/>
            <person name="Song Y."/>
            <person name="Tong Y."/>
            <person name="Lu Y."/>
            <person name="Yang J."/>
            <person name="Xu C."/>
            <person name="Jia M."/>
            <person name="Peters R.J."/>
            <person name="Huang L."/>
            <person name="Gao W."/>
        </authorList>
    </citation>
    <scope>NUCLEOTIDE SEQUENCE [LARGE SCALE GENOMIC DNA]</scope>
    <source>
        <strain evidence="3">cv. XIE 37</strain>
        <tissue evidence="2">Leaf</tissue>
    </source>
</reference>
<evidence type="ECO:0000313" key="2">
    <source>
        <dbReference type="EMBL" id="KAF5745499.1"/>
    </source>
</evidence>
<keyword evidence="3" id="KW-1185">Reference proteome</keyword>
<gene>
    <name evidence="2" type="ORF">HS088_TW07G01086</name>
</gene>
<comment type="caution">
    <text evidence="2">The sequence shown here is derived from an EMBL/GenBank/DDBJ whole genome shotgun (WGS) entry which is preliminary data.</text>
</comment>
<dbReference type="AlphaFoldDB" id="A0A7J7DGV3"/>
<feature type="region of interest" description="Disordered" evidence="1">
    <location>
        <begin position="31"/>
        <end position="61"/>
    </location>
</feature>
<accession>A0A7J7DGV3</accession>
<dbReference type="Proteomes" id="UP000593562">
    <property type="component" value="Unassembled WGS sequence"/>
</dbReference>
<organism evidence="2 3">
    <name type="scientific">Tripterygium wilfordii</name>
    <name type="common">Thunder God vine</name>
    <dbReference type="NCBI Taxonomy" id="458696"/>
    <lineage>
        <taxon>Eukaryota</taxon>
        <taxon>Viridiplantae</taxon>
        <taxon>Streptophyta</taxon>
        <taxon>Embryophyta</taxon>
        <taxon>Tracheophyta</taxon>
        <taxon>Spermatophyta</taxon>
        <taxon>Magnoliopsida</taxon>
        <taxon>eudicotyledons</taxon>
        <taxon>Gunneridae</taxon>
        <taxon>Pentapetalae</taxon>
        <taxon>rosids</taxon>
        <taxon>fabids</taxon>
        <taxon>Celastrales</taxon>
        <taxon>Celastraceae</taxon>
        <taxon>Tripterygium</taxon>
    </lineage>
</organism>